<accession>A0A8S3EQ33</accession>
<sequence>MNSSPAIKLEPIELDNNRIVVKTTDLTASMP</sequence>
<feature type="non-terminal residue" evidence="2">
    <location>
        <position position="1"/>
    </location>
</feature>
<dbReference type="Proteomes" id="UP000676336">
    <property type="component" value="Unassembled WGS sequence"/>
</dbReference>
<name>A0A8S3EQ33_9BILA</name>
<comment type="caution">
    <text evidence="2">The sequence shown here is derived from an EMBL/GenBank/DDBJ whole genome shotgun (WGS) entry which is preliminary data.</text>
</comment>
<evidence type="ECO:0000313" key="3">
    <source>
        <dbReference type="Proteomes" id="UP000676336"/>
    </source>
</evidence>
<evidence type="ECO:0000313" key="1">
    <source>
        <dbReference type="EMBL" id="CAF4359999.1"/>
    </source>
</evidence>
<evidence type="ECO:0000313" key="2">
    <source>
        <dbReference type="EMBL" id="CAF5072434.1"/>
    </source>
</evidence>
<protein>
    <submittedName>
        <fullName evidence="2">Uncharacterized protein</fullName>
    </submittedName>
</protein>
<organism evidence="2 3">
    <name type="scientific">Rotaria magnacalcarata</name>
    <dbReference type="NCBI Taxonomy" id="392030"/>
    <lineage>
        <taxon>Eukaryota</taxon>
        <taxon>Metazoa</taxon>
        <taxon>Spiralia</taxon>
        <taxon>Gnathifera</taxon>
        <taxon>Rotifera</taxon>
        <taxon>Eurotatoria</taxon>
        <taxon>Bdelloidea</taxon>
        <taxon>Philodinida</taxon>
        <taxon>Philodinidae</taxon>
        <taxon>Rotaria</taxon>
    </lineage>
</organism>
<dbReference type="EMBL" id="CAJOBI010234752">
    <property type="protein sequence ID" value="CAF5072434.1"/>
    <property type="molecule type" value="Genomic_DNA"/>
</dbReference>
<proteinExistence type="predicted"/>
<gene>
    <name evidence="1" type="ORF">SMN809_LOCUS28652</name>
    <name evidence="2" type="ORF">SMN809_LOCUS60353</name>
</gene>
<dbReference type="AlphaFoldDB" id="A0A8S3EQ33"/>
<reference evidence="2" key="1">
    <citation type="submission" date="2021-02" db="EMBL/GenBank/DDBJ databases">
        <authorList>
            <person name="Nowell W R."/>
        </authorList>
    </citation>
    <scope>NUCLEOTIDE SEQUENCE</scope>
</reference>
<dbReference type="EMBL" id="CAJOBI010048471">
    <property type="protein sequence ID" value="CAF4359999.1"/>
    <property type="molecule type" value="Genomic_DNA"/>
</dbReference>